<organism evidence="1 2">
    <name type="scientific">Klebsiella pneumoniae</name>
    <dbReference type="NCBI Taxonomy" id="573"/>
    <lineage>
        <taxon>Bacteria</taxon>
        <taxon>Pseudomonadati</taxon>
        <taxon>Pseudomonadota</taxon>
        <taxon>Gammaproteobacteria</taxon>
        <taxon>Enterobacterales</taxon>
        <taxon>Enterobacteriaceae</taxon>
        <taxon>Klebsiella/Raoultella group</taxon>
        <taxon>Klebsiella</taxon>
        <taxon>Klebsiella pneumoniae complex</taxon>
    </lineage>
</organism>
<name>A0AAW8ASJ1_KLEPN</name>
<feature type="non-terminal residue" evidence="1">
    <location>
        <position position="1"/>
    </location>
</feature>
<evidence type="ECO:0000313" key="1">
    <source>
        <dbReference type="EMBL" id="MDP0971736.1"/>
    </source>
</evidence>
<dbReference type="EMBL" id="JAUUIA010001155">
    <property type="protein sequence ID" value="MDP0971736.1"/>
    <property type="molecule type" value="Genomic_DNA"/>
</dbReference>
<dbReference type="GO" id="GO:0015774">
    <property type="term" value="P:polysaccharide transport"/>
    <property type="evidence" value="ECO:0007669"/>
    <property type="project" value="InterPro"/>
</dbReference>
<sequence>IDTDVRPADLLAAVDAVYVVTSALGFEALLRGLPVRCFGAPVDSGWGLTIDTVQTGRRGAARDLEQIAAAALIAYTRYVDP</sequence>
<dbReference type="Pfam" id="PF05159">
    <property type="entry name" value="Capsule_synth"/>
    <property type="match status" value="1"/>
</dbReference>
<gene>
    <name evidence="1" type="ORF">Q6294_32875</name>
</gene>
<dbReference type="Proteomes" id="UP001244490">
    <property type="component" value="Unassembled WGS sequence"/>
</dbReference>
<proteinExistence type="predicted"/>
<reference evidence="1" key="1">
    <citation type="submission" date="2023-07" db="EMBL/GenBank/DDBJ databases">
        <authorList>
            <person name="Peng Z."/>
        </authorList>
    </citation>
    <scope>NUCLEOTIDE SEQUENCE</scope>
    <source>
        <strain evidence="1">KP219</strain>
    </source>
</reference>
<feature type="non-terminal residue" evidence="1">
    <location>
        <position position="81"/>
    </location>
</feature>
<dbReference type="AlphaFoldDB" id="A0AAW8ASJ1"/>
<evidence type="ECO:0000313" key="2">
    <source>
        <dbReference type="Proteomes" id="UP001244490"/>
    </source>
</evidence>
<protein>
    <submittedName>
        <fullName evidence="1">Capsular polysaccharide biosynthesis protein</fullName>
    </submittedName>
</protein>
<dbReference type="InterPro" id="IPR007833">
    <property type="entry name" value="Capsule_polysaccharide_synth"/>
</dbReference>
<comment type="caution">
    <text evidence="1">The sequence shown here is derived from an EMBL/GenBank/DDBJ whole genome shotgun (WGS) entry which is preliminary data.</text>
</comment>
<accession>A0AAW8ASJ1</accession>
<dbReference type="GO" id="GO:0000271">
    <property type="term" value="P:polysaccharide biosynthetic process"/>
    <property type="evidence" value="ECO:0007669"/>
    <property type="project" value="InterPro"/>
</dbReference>